<dbReference type="Proteomes" id="UP000800096">
    <property type="component" value="Unassembled WGS sequence"/>
</dbReference>
<dbReference type="EMBL" id="ML979132">
    <property type="protein sequence ID" value="KAF1920726.1"/>
    <property type="molecule type" value="Genomic_DNA"/>
</dbReference>
<protein>
    <submittedName>
        <fullName evidence="2">Uncharacterized protein</fullName>
    </submittedName>
</protein>
<sequence>MYEQTIVELHCRRHCFAIFSLPFTTFLLYRITSHALCSDRQKIVFNNPQVTEELPAVNIMGDMSADVGPCSKPSTIAAIDQVGSNVKTLLTKIGGMDGETPEAYLLSYMWTFVMLIARFRQIAVGVRPDSEMPHVLNYRKNIAEFFNKYERTDFAQQMMKQDVLYTNLVMNELATFKADMGRFDRLDTQVAVYASNTSVGKRRFKVKLDEEAGVDQSTLRVNSKRRVTHWWTVVEPKGPQIYKRTQGDSYHQLSSNYTASSFDIGISLGDEDTDEEDYNAEYGTDSDDSFIVDDDEACENQDADYDYTTPADERANESDGDGDADPERHAMHIYGEPKSLYERESESEFESDSQLASRAKQASNRRLERGPRMRPMTESRMRMLVRCGRFDSEVLDMSD</sequence>
<feature type="compositionally biased region" description="Polar residues" evidence="1">
    <location>
        <begin position="354"/>
        <end position="364"/>
    </location>
</feature>
<name>A0A6A5R1Q7_AMPQU</name>
<reference evidence="2" key="1">
    <citation type="journal article" date="2020" name="Stud. Mycol.">
        <title>101 Dothideomycetes genomes: a test case for predicting lifestyles and emergence of pathogens.</title>
        <authorList>
            <person name="Haridas S."/>
            <person name="Albert R."/>
            <person name="Binder M."/>
            <person name="Bloem J."/>
            <person name="Labutti K."/>
            <person name="Salamov A."/>
            <person name="Andreopoulos B."/>
            <person name="Baker S."/>
            <person name="Barry K."/>
            <person name="Bills G."/>
            <person name="Bluhm B."/>
            <person name="Cannon C."/>
            <person name="Castanera R."/>
            <person name="Culley D."/>
            <person name="Daum C."/>
            <person name="Ezra D."/>
            <person name="Gonzalez J."/>
            <person name="Henrissat B."/>
            <person name="Kuo A."/>
            <person name="Liang C."/>
            <person name="Lipzen A."/>
            <person name="Lutzoni F."/>
            <person name="Magnuson J."/>
            <person name="Mondo S."/>
            <person name="Nolan M."/>
            <person name="Ohm R."/>
            <person name="Pangilinan J."/>
            <person name="Park H.-J."/>
            <person name="Ramirez L."/>
            <person name="Alfaro M."/>
            <person name="Sun H."/>
            <person name="Tritt A."/>
            <person name="Yoshinaga Y."/>
            <person name="Zwiers L.-H."/>
            <person name="Turgeon B."/>
            <person name="Goodwin S."/>
            <person name="Spatafora J."/>
            <person name="Crous P."/>
            <person name="Grigoriev I."/>
        </authorList>
    </citation>
    <scope>NUCLEOTIDE SEQUENCE</scope>
    <source>
        <strain evidence="2">HMLAC05119</strain>
    </source>
</reference>
<feature type="compositionally biased region" description="Acidic residues" evidence="1">
    <location>
        <begin position="269"/>
        <end position="305"/>
    </location>
</feature>
<evidence type="ECO:0000256" key="1">
    <source>
        <dbReference type="SAM" id="MobiDB-lite"/>
    </source>
</evidence>
<dbReference type="AlphaFoldDB" id="A0A6A5R1Q7"/>
<accession>A0A6A5R1Q7</accession>
<proteinExistence type="predicted"/>
<feature type="compositionally biased region" description="Basic and acidic residues" evidence="1">
    <location>
        <begin position="365"/>
        <end position="379"/>
    </location>
</feature>
<gene>
    <name evidence="2" type="ORF">BDU57DRAFT_525732</name>
</gene>
<evidence type="ECO:0000313" key="3">
    <source>
        <dbReference type="Proteomes" id="UP000800096"/>
    </source>
</evidence>
<evidence type="ECO:0000313" key="2">
    <source>
        <dbReference type="EMBL" id="KAF1920726.1"/>
    </source>
</evidence>
<keyword evidence="3" id="KW-1185">Reference proteome</keyword>
<feature type="region of interest" description="Disordered" evidence="1">
    <location>
        <begin position="266"/>
        <end position="379"/>
    </location>
</feature>
<organism evidence="2 3">
    <name type="scientific">Ampelomyces quisqualis</name>
    <name type="common">Powdery mildew agent</name>
    <dbReference type="NCBI Taxonomy" id="50730"/>
    <lineage>
        <taxon>Eukaryota</taxon>
        <taxon>Fungi</taxon>
        <taxon>Dikarya</taxon>
        <taxon>Ascomycota</taxon>
        <taxon>Pezizomycotina</taxon>
        <taxon>Dothideomycetes</taxon>
        <taxon>Pleosporomycetidae</taxon>
        <taxon>Pleosporales</taxon>
        <taxon>Pleosporineae</taxon>
        <taxon>Phaeosphaeriaceae</taxon>
        <taxon>Ampelomyces</taxon>
    </lineage>
</organism>